<comment type="similarity">
    <text evidence="4">Belongs to the protein kinase superfamily.</text>
</comment>
<keyword evidence="4" id="KW-0808">Transferase</keyword>
<feature type="binding site" evidence="3">
    <location>
        <position position="40"/>
    </location>
    <ligand>
        <name>ATP</name>
        <dbReference type="ChEBI" id="CHEBI:30616"/>
    </ligand>
</feature>
<evidence type="ECO:0000256" key="3">
    <source>
        <dbReference type="PROSITE-ProRule" id="PRU10141"/>
    </source>
</evidence>
<comment type="caution">
    <text evidence="7">The sequence shown here is derived from an EMBL/GenBank/DDBJ whole genome shotgun (WGS) entry which is preliminary data.</text>
</comment>
<dbReference type="GO" id="GO:0004674">
    <property type="term" value="F:protein serine/threonine kinase activity"/>
    <property type="evidence" value="ECO:0007669"/>
    <property type="project" value="UniProtKB-KW"/>
</dbReference>
<dbReference type="PANTHER" id="PTHR24346">
    <property type="entry name" value="MAP/MICROTUBULE AFFINITY-REGULATING KINASE"/>
    <property type="match status" value="1"/>
</dbReference>
<evidence type="ECO:0000313" key="7">
    <source>
        <dbReference type="EMBL" id="TPX33232.1"/>
    </source>
</evidence>
<dbReference type="PANTHER" id="PTHR24346:SF30">
    <property type="entry name" value="MATERNAL EMBRYONIC LEUCINE ZIPPER KINASE"/>
    <property type="match status" value="1"/>
</dbReference>
<gene>
    <name evidence="7" type="ORF">SmJEL517_g03808</name>
</gene>
<keyword evidence="2 3" id="KW-0067">ATP-binding</keyword>
<name>A0A507C0M1_9FUNG</name>
<dbReference type="InterPro" id="IPR008271">
    <property type="entry name" value="Ser/Thr_kinase_AS"/>
</dbReference>
<dbReference type="AlphaFoldDB" id="A0A507C0M1"/>
<sequence length="281" mass="31280">MFARKQLLGEYSVGKTIGQGAFSKVKLGIHKATGQKVAIKIINKVEMEKQNSPKQEKKPRKAPDADKPDEKPASPDKKKAKDTKRAESSSKKPSSFLSHLQAEVQLIMRLDHPNVIKIYQVLDTEEECFVVMEYASGGELVDLIASKGHLTEKEARFYFRQIISAMDHCHLNGVVHRDLKLENILLDAQRNALVSDFGLGRTFTSNRELLNTFCGTPNYAAIELITGTPYIGTRTDIWACGVILYIMLTGKPPFVGENVSALYAKIKAINYAIPDHFSTGK</sequence>
<dbReference type="PROSITE" id="PS00108">
    <property type="entry name" value="PROTEIN_KINASE_ST"/>
    <property type="match status" value="1"/>
</dbReference>
<protein>
    <recommendedName>
        <fullName evidence="6">Protein kinase domain-containing protein</fullName>
    </recommendedName>
</protein>
<feature type="domain" description="Protein kinase" evidence="6">
    <location>
        <begin position="11"/>
        <end position="281"/>
    </location>
</feature>
<feature type="region of interest" description="Disordered" evidence="5">
    <location>
        <begin position="45"/>
        <end position="96"/>
    </location>
</feature>
<dbReference type="Proteomes" id="UP000319731">
    <property type="component" value="Unassembled WGS sequence"/>
</dbReference>
<dbReference type="RefSeq" id="XP_031024274.1">
    <property type="nucleotide sequence ID" value="XM_031169736.1"/>
</dbReference>
<evidence type="ECO:0000256" key="4">
    <source>
        <dbReference type="RuleBase" id="RU000304"/>
    </source>
</evidence>
<dbReference type="SUPFAM" id="SSF56112">
    <property type="entry name" value="Protein kinase-like (PK-like)"/>
    <property type="match status" value="1"/>
</dbReference>
<dbReference type="PROSITE" id="PS00107">
    <property type="entry name" value="PROTEIN_KINASE_ATP"/>
    <property type="match status" value="1"/>
</dbReference>
<dbReference type="Pfam" id="PF00069">
    <property type="entry name" value="Pkinase"/>
    <property type="match status" value="1"/>
</dbReference>
<feature type="compositionally biased region" description="Basic and acidic residues" evidence="5">
    <location>
        <begin position="45"/>
        <end position="90"/>
    </location>
</feature>
<accession>A0A507C0M1</accession>
<dbReference type="GO" id="GO:0005524">
    <property type="term" value="F:ATP binding"/>
    <property type="evidence" value="ECO:0007669"/>
    <property type="project" value="UniProtKB-UniRule"/>
</dbReference>
<dbReference type="Gene3D" id="1.10.510.10">
    <property type="entry name" value="Transferase(Phosphotransferase) domain 1"/>
    <property type="match status" value="1"/>
</dbReference>
<organism evidence="7 8">
    <name type="scientific">Synchytrium microbalum</name>
    <dbReference type="NCBI Taxonomy" id="1806994"/>
    <lineage>
        <taxon>Eukaryota</taxon>
        <taxon>Fungi</taxon>
        <taxon>Fungi incertae sedis</taxon>
        <taxon>Chytridiomycota</taxon>
        <taxon>Chytridiomycota incertae sedis</taxon>
        <taxon>Chytridiomycetes</taxon>
        <taxon>Synchytriales</taxon>
        <taxon>Synchytriaceae</taxon>
        <taxon>Synchytrium</taxon>
    </lineage>
</organism>
<evidence type="ECO:0000259" key="6">
    <source>
        <dbReference type="PROSITE" id="PS50011"/>
    </source>
</evidence>
<dbReference type="STRING" id="1806994.A0A507C0M1"/>
<dbReference type="FunFam" id="1.10.510.10:FF:000571">
    <property type="entry name" value="Maternal embryonic leucine zipper kinase"/>
    <property type="match status" value="1"/>
</dbReference>
<keyword evidence="4" id="KW-0723">Serine/threonine-protein kinase</keyword>
<dbReference type="PROSITE" id="PS50011">
    <property type="entry name" value="PROTEIN_KINASE_DOM"/>
    <property type="match status" value="1"/>
</dbReference>
<dbReference type="GO" id="GO:0035556">
    <property type="term" value="P:intracellular signal transduction"/>
    <property type="evidence" value="ECO:0007669"/>
    <property type="project" value="TreeGrafter"/>
</dbReference>
<keyword evidence="8" id="KW-1185">Reference proteome</keyword>
<proteinExistence type="inferred from homology"/>
<evidence type="ECO:0000256" key="5">
    <source>
        <dbReference type="SAM" id="MobiDB-lite"/>
    </source>
</evidence>
<evidence type="ECO:0000256" key="2">
    <source>
        <dbReference type="ARBA" id="ARBA00022840"/>
    </source>
</evidence>
<keyword evidence="4" id="KW-0418">Kinase</keyword>
<reference evidence="7 8" key="1">
    <citation type="journal article" date="2019" name="Sci. Rep.">
        <title>Comparative genomics of chytrid fungi reveal insights into the obligate biotrophic and pathogenic lifestyle of Synchytrium endobioticum.</title>
        <authorList>
            <person name="van de Vossenberg B.T.L.H."/>
            <person name="Warris S."/>
            <person name="Nguyen H.D.T."/>
            <person name="van Gent-Pelzer M.P.E."/>
            <person name="Joly D.L."/>
            <person name="van de Geest H.C."/>
            <person name="Bonants P.J.M."/>
            <person name="Smith D.S."/>
            <person name="Levesque C.A."/>
            <person name="van der Lee T.A.J."/>
        </authorList>
    </citation>
    <scope>NUCLEOTIDE SEQUENCE [LARGE SCALE GENOMIC DNA]</scope>
    <source>
        <strain evidence="7 8">JEL517</strain>
    </source>
</reference>
<dbReference type="Gene3D" id="3.30.200.20">
    <property type="entry name" value="Phosphorylase Kinase, domain 1"/>
    <property type="match status" value="1"/>
</dbReference>
<dbReference type="OrthoDB" id="193931at2759"/>
<dbReference type="SMART" id="SM00220">
    <property type="entry name" value="S_TKc"/>
    <property type="match status" value="1"/>
</dbReference>
<dbReference type="InterPro" id="IPR000719">
    <property type="entry name" value="Prot_kinase_dom"/>
</dbReference>
<dbReference type="GeneID" id="42005033"/>
<dbReference type="GO" id="GO:0005737">
    <property type="term" value="C:cytoplasm"/>
    <property type="evidence" value="ECO:0007669"/>
    <property type="project" value="TreeGrafter"/>
</dbReference>
<keyword evidence="1 3" id="KW-0547">Nucleotide-binding</keyword>
<evidence type="ECO:0000256" key="1">
    <source>
        <dbReference type="ARBA" id="ARBA00022741"/>
    </source>
</evidence>
<evidence type="ECO:0000313" key="8">
    <source>
        <dbReference type="Proteomes" id="UP000319731"/>
    </source>
</evidence>
<dbReference type="EMBL" id="QEAO01000022">
    <property type="protein sequence ID" value="TPX33232.1"/>
    <property type="molecule type" value="Genomic_DNA"/>
</dbReference>
<dbReference type="InterPro" id="IPR011009">
    <property type="entry name" value="Kinase-like_dom_sf"/>
</dbReference>
<dbReference type="CDD" id="cd14003">
    <property type="entry name" value="STKc_AMPK-like"/>
    <property type="match status" value="1"/>
</dbReference>
<dbReference type="InterPro" id="IPR017441">
    <property type="entry name" value="Protein_kinase_ATP_BS"/>
</dbReference>